<dbReference type="InterPro" id="IPR011057">
    <property type="entry name" value="Mss4-like_sf"/>
</dbReference>
<dbReference type="PANTHER" id="PTHR33337">
    <property type="entry name" value="GFA DOMAIN-CONTAINING PROTEIN"/>
    <property type="match status" value="1"/>
</dbReference>
<keyword evidence="7" id="KW-1185">Reference proteome</keyword>
<keyword evidence="2" id="KW-0479">Metal-binding</keyword>
<organism evidence="6 7">
    <name type="scientific">Paraglaciecola hydrolytica</name>
    <dbReference type="NCBI Taxonomy" id="1799789"/>
    <lineage>
        <taxon>Bacteria</taxon>
        <taxon>Pseudomonadati</taxon>
        <taxon>Pseudomonadota</taxon>
        <taxon>Gammaproteobacteria</taxon>
        <taxon>Alteromonadales</taxon>
        <taxon>Alteromonadaceae</taxon>
        <taxon>Paraglaciecola</taxon>
    </lineage>
</organism>
<evidence type="ECO:0000256" key="1">
    <source>
        <dbReference type="ARBA" id="ARBA00005495"/>
    </source>
</evidence>
<gene>
    <name evidence="6" type="ORF">AX660_07440</name>
</gene>
<dbReference type="AlphaFoldDB" id="A0A136A3Q9"/>
<dbReference type="Gene3D" id="3.90.1590.10">
    <property type="entry name" value="glutathione-dependent formaldehyde- activating enzyme (gfa)"/>
    <property type="match status" value="1"/>
</dbReference>
<dbReference type="EMBL" id="LSNE01000003">
    <property type="protein sequence ID" value="KXI29854.1"/>
    <property type="molecule type" value="Genomic_DNA"/>
</dbReference>
<sequence length="135" mass="14952">MKNTISGSCLCGAVTFTLNNTFKRFYLCHCKQCQKISGSAHVANLFTDPDNIQWTSGAELTKRFEYPDRNFTKVFCTQCGCGLPFLNKSGKALIVPAGSLDGEPNIQPSDNIFWSERPAWYDTGVEAKHCAGFPE</sequence>
<dbReference type="PANTHER" id="PTHR33337:SF40">
    <property type="entry name" value="CENP-V_GFA DOMAIN-CONTAINING PROTEIN-RELATED"/>
    <property type="match status" value="1"/>
</dbReference>
<evidence type="ECO:0000256" key="4">
    <source>
        <dbReference type="ARBA" id="ARBA00023239"/>
    </source>
</evidence>
<comment type="similarity">
    <text evidence="1">Belongs to the Gfa family.</text>
</comment>
<proteinExistence type="inferred from homology"/>
<evidence type="ECO:0000256" key="3">
    <source>
        <dbReference type="ARBA" id="ARBA00022833"/>
    </source>
</evidence>
<dbReference type="RefSeq" id="WP_068373133.1">
    <property type="nucleotide sequence ID" value="NZ_LSNE01000003.1"/>
</dbReference>
<dbReference type="STRING" id="1799789.AX660_07440"/>
<dbReference type="Pfam" id="PF04828">
    <property type="entry name" value="GFA"/>
    <property type="match status" value="1"/>
</dbReference>
<evidence type="ECO:0000259" key="5">
    <source>
        <dbReference type="PROSITE" id="PS51891"/>
    </source>
</evidence>
<keyword evidence="3" id="KW-0862">Zinc</keyword>
<evidence type="ECO:0000313" key="7">
    <source>
        <dbReference type="Proteomes" id="UP000070299"/>
    </source>
</evidence>
<feature type="domain" description="CENP-V/GFA" evidence="5">
    <location>
        <begin position="5"/>
        <end position="115"/>
    </location>
</feature>
<comment type="caution">
    <text evidence="6">The sequence shown here is derived from an EMBL/GenBank/DDBJ whole genome shotgun (WGS) entry which is preliminary data.</text>
</comment>
<accession>A0A136A3Q9</accession>
<protein>
    <submittedName>
        <fullName evidence="6">Aldehyde-activating protein</fullName>
    </submittedName>
</protein>
<keyword evidence="4" id="KW-0456">Lyase</keyword>
<evidence type="ECO:0000313" key="6">
    <source>
        <dbReference type="EMBL" id="KXI29854.1"/>
    </source>
</evidence>
<evidence type="ECO:0000256" key="2">
    <source>
        <dbReference type="ARBA" id="ARBA00022723"/>
    </source>
</evidence>
<dbReference type="OrthoDB" id="4188830at2"/>
<dbReference type="GO" id="GO:0046872">
    <property type="term" value="F:metal ion binding"/>
    <property type="evidence" value="ECO:0007669"/>
    <property type="project" value="UniProtKB-KW"/>
</dbReference>
<name>A0A136A3Q9_9ALTE</name>
<dbReference type="Proteomes" id="UP000070299">
    <property type="component" value="Unassembled WGS sequence"/>
</dbReference>
<dbReference type="SUPFAM" id="SSF51316">
    <property type="entry name" value="Mss4-like"/>
    <property type="match status" value="1"/>
</dbReference>
<reference evidence="7" key="1">
    <citation type="submission" date="2016-02" db="EMBL/GenBank/DDBJ databases">
        <authorList>
            <person name="Schultz-Johansen M."/>
            <person name="Glaring M.A."/>
            <person name="Bech P.K."/>
            <person name="Stougaard P."/>
        </authorList>
    </citation>
    <scope>NUCLEOTIDE SEQUENCE [LARGE SCALE GENOMIC DNA]</scope>
    <source>
        <strain evidence="7">S66</strain>
    </source>
</reference>
<dbReference type="PROSITE" id="PS51891">
    <property type="entry name" value="CENP_V_GFA"/>
    <property type="match status" value="1"/>
</dbReference>
<dbReference type="InterPro" id="IPR006913">
    <property type="entry name" value="CENP-V/GFA"/>
</dbReference>
<dbReference type="GO" id="GO:0016846">
    <property type="term" value="F:carbon-sulfur lyase activity"/>
    <property type="evidence" value="ECO:0007669"/>
    <property type="project" value="InterPro"/>
</dbReference>